<dbReference type="eggNOG" id="arCOG03794">
    <property type="taxonomic scope" value="Archaea"/>
</dbReference>
<protein>
    <submittedName>
        <fullName evidence="2">Putative membrane protein</fullName>
    </submittedName>
</protein>
<keyword evidence="1" id="KW-1133">Transmembrane helix</keyword>
<dbReference type="HOGENOM" id="CLU_094093_0_0_2"/>
<feature type="transmembrane region" description="Helical" evidence="1">
    <location>
        <begin position="110"/>
        <end position="134"/>
    </location>
</feature>
<gene>
    <name evidence="2" type="ORF">BD01_1221</name>
</gene>
<evidence type="ECO:0000313" key="3">
    <source>
        <dbReference type="Proteomes" id="UP000019434"/>
    </source>
</evidence>
<name>W8P250_9EURY</name>
<dbReference type="Gene3D" id="1.10.1760.20">
    <property type="match status" value="1"/>
</dbReference>
<evidence type="ECO:0000256" key="1">
    <source>
        <dbReference type="SAM" id="Phobius"/>
    </source>
</evidence>
<dbReference type="KEGG" id="tnu:BD01_1221"/>
<sequence>MKIGPKEIAISGVMLGLALLLDVAPIDFPTVWGMKIDVVAVPIVIVYFILSFWGSLFALGLLFIGLSVVSSASWLGAMMKVTATFAVILGLEFARRAVGLDFRNPRRLLFFGAVAYIVGVAIRVPLMLLLNYYVALPIWLGLPREQVVRAVENWTHVPFWVAIGLPNAVQSAIDVFLSLTVAVPVLKRLPHLGTVDVSTGDIEENAF</sequence>
<evidence type="ECO:0000313" key="2">
    <source>
        <dbReference type="EMBL" id="AHL22836.1"/>
    </source>
</evidence>
<dbReference type="OrthoDB" id="85595at2157"/>
<dbReference type="RefSeq" id="WP_042690940.1">
    <property type="nucleotide sequence ID" value="NZ_CP007264.1"/>
</dbReference>
<feature type="transmembrane region" description="Helical" evidence="1">
    <location>
        <begin position="81"/>
        <end position="98"/>
    </location>
</feature>
<organism evidence="2 3">
    <name type="scientific">Thermococcus nautili</name>
    <dbReference type="NCBI Taxonomy" id="195522"/>
    <lineage>
        <taxon>Archaea</taxon>
        <taxon>Methanobacteriati</taxon>
        <taxon>Methanobacteriota</taxon>
        <taxon>Thermococci</taxon>
        <taxon>Thermococcales</taxon>
        <taxon>Thermococcaceae</taxon>
        <taxon>Thermococcus</taxon>
    </lineage>
</organism>
<feature type="transmembrane region" description="Helical" evidence="1">
    <location>
        <begin position="41"/>
        <end position="69"/>
    </location>
</feature>
<reference evidence="2 3" key="1">
    <citation type="submission" date="2014-02" db="EMBL/GenBank/DDBJ databases">
        <title>Genome Sequence of an Hyperthermophilic Archaeon, Thermococcus nautili 30-1, producing viral vesicles.</title>
        <authorList>
            <person name="Oberto J."/>
            <person name="Gaudin M."/>
            <person name="Cossu M."/>
            <person name="Gorlas A."/>
            <person name="Slesarev A."/>
            <person name="Marguet E."/>
            <person name="Forterre P."/>
        </authorList>
    </citation>
    <scope>NUCLEOTIDE SEQUENCE [LARGE SCALE GENOMIC DNA]</scope>
    <source>
        <strain evidence="2 3">30-1</strain>
    </source>
</reference>
<keyword evidence="1" id="KW-0812">Transmembrane</keyword>
<dbReference type="AlphaFoldDB" id="W8P250"/>
<dbReference type="STRING" id="195522.BD01_1221"/>
<dbReference type="EMBL" id="CP007264">
    <property type="protein sequence ID" value="AHL22836.1"/>
    <property type="molecule type" value="Genomic_DNA"/>
</dbReference>
<keyword evidence="1" id="KW-0472">Membrane</keyword>
<keyword evidence="3" id="KW-1185">Reference proteome</keyword>
<proteinExistence type="predicted"/>
<dbReference type="Proteomes" id="UP000019434">
    <property type="component" value="Chromosome"/>
</dbReference>
<dbReference type="GeneID" id="24958939"/>
<accession>W8P250</accession>